<proteinExistence type="predicted"/>
<dbReference type="EMBL" id="CP054580">
    <property type="protein sequence ID" value="QKS27115.1"/>
    <property type="molecule type" value="Genomic_DNA"/>
</dbReference>
<gene>
    <name evidence="2" type="ORF">FX987_04936</name>
</gene>
<evidence type="ECO:0000313" key="2">
    <source>
        <dbReference type="EMBL" id="QKS27115.1"/>
    </source>
</evidence>
<dbReference type="Pfam" id="PF04664">
    <property type="entry name" value="OGFr_N"/>
    <property type="match status" value="1"/>
</dbReference>
<dbReference type="Proteomes" id="UP000509761">
    <property type="component" value="Chromosome"/>
</dbReference>
<dbReference type="InterPro" id="IPR006757">
    <property type="entry name" value="OGF_rcpt"/>
</dbReference>
<dbReference type="PANTHER" id="PTHR14015">
    <property type="entry name" value="OPIOID GROWTH FACTOR RECEPTOR OGFR ZETA-TYPE OPIOID RECEPTOR"/>
    <property type="match status" value="1"/>
</dbReference>
<dbReference type="AlphaFoldDB" id="A0AAP9NS31"/>
<dbReference type="GO" id="GO:0016020">
    <property type="term" value="C:membrane"/>
    <property type="evidence" value="ECO:0007669"/>
    <property type="project" value="InterPro"/>
</dbReference>
<dbReference type="GO" id="GO:0140625">
    <property type="term" value="F:opioid growth factor receptor activity"/>
    <property type="evidence" value="ECO:0007669"/>
    <property type="project" value="InterPro"/>
</dbReference>
<accession>A0AAP9NS31</accession>
<protein>
    <recommendedName>
        <fullName evidence="1">Opioid growth factor receptor (OGFr) conserved domain-containing protein</fullName>
    </recommendedName>
</protein>
<feature type="domain" description="Opioid growth factor receptor (OGFr) conserved" evidence="1">
    <location>
        <begin position="27"/>
        <end position="165"/>
    </location>
</feature>
<dbReference type="RefSeq" id="WP_022519929.1">
    <property type="nucleotide sequence ID" value="NZ_CP054580.1"/>
</dbReference>
<evidence type="ECO:0000313" key="3">
    <source>
        <dbReference type="Proteomes" id="UP000509761"/>
    </source>
</evidence>
<dbReference type="InterPro" id="IPR039574">
    <property type="entry name" value="OGFr"/>
</dbReference>
<keyword evidence="3" id="KW-1185">Reference proteome</keyword>
<evidence type="ECO:0000259" key="1">
    <source>
        <dbReference type="Pfam" id="PF04664"/>
    </source>
</evidence>
<organism evidence="2 3">
    <name type="scientific">Vreelandella titanicae</name>
    <dbReference type="NCBI Taxonomy" id="664683"/>
    <lineage>
        <taxon>Bacteria</taxon>
        <taxon>Pseudomonadati</taxon>
        <taxon>Pseudomonadota</taxon>
        <taxon>Gammaproteobacteria</taxon>
        <taxon>Oceanospirillales</taxon>
        <taxon>Halomonadaceae</taxon>
        <taxon>Vreelandella</taxon>
    </lineage>
</organism>
<name>A0AAP9NS31_9GAMM</name>
<sequence>MGHHPTPLIAFYRGEAPDHKGRYIDAVWALSHFWLEHTHDYIQWLFPIPEVGRFNHFAPRLTDGERDIFQDDSALREQQRVSLDVMLSFLGLTRDGLTITAQPSLNIREHIWLKAGGHNHLRISRMIRSLALCHQYDQALALQEALIRIGTEQGIVSNASIQYWSEAHKE</sequence>
<dbReference type="PANTHER" id="PTHR14015:SF2">
    <property type="entry name" value="OPIOID GROWTH FACTOR RECEPTOR (OGFR) CONSERVED DOMAIN-CONTAINING PROTEIN"/>
    <property type="match status" value="1"/>
</dbReference>
<reference evidence="2 3" key="1">
    <citation type="submission" date="2019-12" db="EMBL/GenBank/DDBJ databases">
        <title>Genome sequencing and assembly of endphytes of Porphyra tenera.</title>
        <authorList>
            <person name="Park J.M."/>
            <person name="Shin R."/>
            <person name="Jo S.H."/>
        </authorList>
    </citation>
    <scope>NUCLEOTIDE SEQUENCE [LARGE SCALE GENOMIC DNA]</scope>
    <source>
        <strain evidence="2 3">GPM3</strain>
    </source>
</reference>